<name>A0AAD8WSS9_LOLMU</name>
<gene>
    <name evidence="2" type="ORF">QYE76_038369</name>
</gene>
<reference evidence="2" key="1">
    <citation type="submission" date="2023-07" db="EMBL/GenBank/DDBJ databases">
        <title>A chromosome-level genome assembly of Lolium multiflorum.</title>
        <authorList>
            <person name="Chen Y."/>
            <person name="Copetti D."/>
            <person name="Kolliker R."/>
            <person name="Studer B."/>
        </authorList>
    </citation>
    <scope>NUCLEOTIDE SEQUENCE</scope>
    <source>
        <strain evidence="2">02402/16</strain>
        <tissue evidence="2">Leaf</tissue>
    </source>
</reference>
<accession>A0AAD8WSS9</accession>
<organism evidence="2 3">
    <name type="scientific">Lolium multiflorum</name>
    <name type="common">Italian ryegrass</name>
    <name type="synonym">Lolium perenne subsp. multiflorum</name>
    <dbReference type="NCBI Taxonomy" id="4521"/>
    <lineage>
        <taxon>Eukaryota</taxon>
        <taxon>Viridiplantae</taxon>
        <taxon>Streptophyta</taxon>
        <taxon>Embryophyta</taxon>
        <taxon>Tracheophyta</taxon>
        <taxon>Spermatophyta</taxon>
        <taxon>Magnoliopsida</taxon>
        <taxon>Liliopsida</taxon>
        <taxon>Poales</taxon>
        <taxon>Poaceae</taxon>
        <taxon>BOP clade</taxon>
        <taxon>Pooideae</taxon>
        <taxon>Poodae</taxon>
        <taxon>Poeae</taxon>
        <taxon>Poeae Chloroplast Group 2 (Poeae type)</taxon>
        <taxon>Loliodinae</taxon>
        <taxon>Loliinae</taxon>
        <taxon>Lolium</taxon>
    </lineage>
</organism>
<keyword evidence="3" id="KW-1185">Reference proteome</keyword>
<proteinExistence type="predicted"/>
<dbReference type="EMBL" id="JAUUTY010000002">
    <property type="protein sequence ID" value="KAK1677521.1"/>
    <property type="molecule type" value="Genomic_DNA"/>
</dbReference>
<keyword evidence="1" id="KW-0175">Coiled coil</keyword>
<evidence type="ECO:0000313" key="2">
    <source>
        <dbReference type="EMBL" id="KAK1677521.1"/>
    </source>
</evidence>
<evidence type="ECO:0000313" key="3">
    <source>
        <dbReference type="Proteomes" id="UP001231189"/>
    </source>
</evidence>
<comment type="caution">
    <text evidence="2">The sequence shown here is derived from an EMBL/GenBank/DDBJ whole genome shotgun (WGS) entry which is preliminary data.</text>
</comment>
<dbReference type="AlphaFoldDB" id="A0AAD8WSS9"/>
<evidence type="ECO:0000256" key="1">
    <source>
        <dbReference type="SAM" id="Coils"/>
    </source>
</evidence>
<feature type="coiled-coil region" evidence="1">
    <location>
        <begin position="119"/>
        <end position="193"/>
    </location>
</feature>
<sequence length="332" mass="37635">MAVMMVEMMMMVMEMMSSSMTVTMIDFPSRGNFPGFRRQRALSLSVFSAPQRRVTLREVSPSLRLRKPNLVLLLRLLRLPKLWLLKQPPRLRHRLLLPFPRGKMFLPPPRLLLLVISSLEAFASQFTSLEADKVRLQKEVESSSSKLDGAVKIAAEARQEIDSLKEELGKLKEKLKEEEASRLAAEAQAAEKDELLRQSSLALLEAAYIPASALDKVPNNSPANGVSMTLASHPRGSFSKKGKFDTKEVIEDRVQEVHHFFDKCYKALWVVWKTMFPLNAIPPTLLTLMSEFGNTKKVRDLVRAQVLLPANIVVDKLEEYSRVPEERETPQG</sequence>
<dbReference type="Proteomes" id="UP001231189">
    <property type="component" value="Unassembled WGS sequence"/>
</dbReference>
<protein>
    <submittedName>
        <fullName evidence="2">Uncharacterized protein</fullName>
    </submittedName>
</protein>